<dbReference type="Gene3D" id="1.20.58.80">
    <property type="entry name" value="Phosphotransferase system, lactose/cellobiose-type IIA subunit"/>
    <property type="match status" value="1"/>
</dbReference>
<evidence type="ECO:0000256" key="7">
    <source>
        <dbReference type="PROSITE-ProRule" id="PRU00418"/>
    </source>
</evidence>
<dbReference type="CDD" id="cd00215">
    <property type="entry name" value="PTS_IIA_lac"/>
    <property type="match status" value="1"/>
</dbReference>
<organism evidence="8 9">
    <name type="scientific">Grylomicrobium aquisgranensis</name>
    <dbReference type="NCBI Taxonomy" id="2926318"/>
    <lineage>
        <taxon>Bacteria</taxon>
        <taxon>Bacillati</taxon>
        <taxon>Bacillota</taxon>
        <taxon>Erysipelotrichia</taxon>
        <taxon>Erysipelotrichales</taxon>
        <taxon>Erysipelotrichaceae</taxon>
        <taxon>Grylomicrobium</taxon>
    </lineage>
</organism>
<keyword evidence="1" id="KW-0813">Transport</keyword>
<keyword evidence="9" id="KW-1185">Reference proteome</keyword>
<dbReference type="AlphaFoldDB" id="A0AB35U9B8"/>
<proteinExistence type="predicted"/>
<evidence type="ECO:0000313" key="9">
    <source>
        <dbReference type="Proteomes" id="UP001286174"/>
    </source>
</evidence>
<dbReference type="Proteomes" id="UP001286174">
    <property type="component" value="Unassembled WGS sequence"/>
</dbReference>
<comment type="caution">
    <text evidence="8">The sequence shown here is derived from an EMBL/GenBank/DDBJ whole genome shotgun (WGS) entry which is preliminary data.</text>
</comment>
<name>A0AB35U9B8_9FIRM</name>
<evidence type="ECO:0000256" key="5">
    <source>
        <dbReference type="PIRSR" id="PIRSR000699-1"/>
    </source>
</evidence>
<dbReference type="GO" id="GO:0009401">
    <property type="term" value="P:phosphoenolpyruvate-dependent sugar phosphotransferase system"/>
    <property type="evidence" value="ECO:0007669"/>
    <property type="project" value="UniProtKB-KW"/>
</dbReference>
<feature type="active site" description="Tele-phosphohistidine intermediate" evidence="5">
    <location>
        <position position="76"/>
    </location>
</feature>
<gene>
    <name evidence="8" type="ORF">MOZ60_09130</name>
</gene>
<dbReference type="EMBL" id="JALBUR010000028">
    <property type="protein sequence ID" value="MDX8420255.1"/>
    <property type="molecule type" value="Genomic_DNA"/>
</dbReference>
<comment type="cofactor">
    <cofactor evidence="6">
        <name>Mg(2+)</name>
        <dbReference type="ChEBI" id="CHEBI:18420"/>
    </cofactor>
    <text evidence="6">Binds 1 Mg(2+) ion per trimer.</text>
</comment>
<keyword evidence="2" id="KW-0762">Sugar transport</keyword>
<keyword evidence="4" id="KW-0598">Phosphotransferase system</keyword>
<reference evidence="8 9" key="1">
    <citation type="submission" date="2022-03" db="EMBL/GenBank/DDBJ databases">
        <title>Novel taxa within the pig intestine.</title>
        <authorList>
            <person name="Wylensek D."/>
            <person name="Bishof K."/>
            <person name="Afrizal A."/>
            <person name="Clavel T."/>
        </authorList>
    </citation>
    <scope>NUCLEOTIDE SEQUENCE [LARGE SCALE GENOMIC DNA]</scope>
    <source>
        <strain evidence="8 9">CLA-KB-P133</strain>
    </source>
</reference>
<keyword evidence="3" id="KW-0808">Transferase</keyword>
<dbReference type="PROSITE" id="PS51095">
    <property type="entry name" value="PTS_EIIA_TYPE_3"/>
    <property type="match status" value="1"/>
</dbReference>
<evidence type="ECO:0000313" key="8">
    <source>
        <dbReference type="EMBL" id="MDX8420255.1"/>
    </source>
</evidence>
<dbReference type="Pfam" id="PF02255">
    <property type="entry name" value="PTS_IIA"/>
    <property type="match status" value="1"/>
</dbReference>
<protein>
    <submittedName>
        <fullName evidence="8">PTS lactose/cellobiose transporter subunit IIA</fullName>
    </submittedName>
</protein>
<feature type="binding site" evidence="6">
    <location>
        <position position="79"/>
    </location>
    <ligand>
        <name>Mg(2+)</name>
        <dbReference type="ChEBI" id="CHEBI:18420"/>
        <note>ligand shared between all trimeric partners</note>
    </ligand>
</feature>
<evidence type="ECO:0000256" key="6">
    <source>
        <dbReference type="PIRSR" id="PIRSR000699-2"/>
    </source>
</evidence>
<dbReference type="PANTHER" id="PTHR34382:SF7">
    <property type="entry name" value="PTS SYSTEM N,N'-DIACETYLCHITOBIOSE-SPECIFIC EIIA COMPONENT"/>
    <property type="match status" value="1"/>
</dbReference>
<keyword evidence="6" id="KW-0479">Metal-binding</keyword>
<dbReference type="SUPFAM" id="SSF46973">
    <property type="entry name" value="Enzyme IIa from lactose specific PTS, IIa-lac"/>
    <property type="match status" value="1"/>
</dbReference>
<keyword evidence="6" id="KW-0460">Magnesium</keyword>
<dbReference type="InterPro" id="IPR003188">
    <property type="entry name" value="PTS_IIA_lac/cel"/>
</dbReference>
<feature type="modified residue" description="Phosphohistidine; by HPr" evidence="7">
    <location>
        <position position="76"/>
    </location>
</feature>
<dbReference type="GO" id="GO:0046872">
    <property type="term" value="F:metal ion binding"/>
    <property type="evidence" value="ECO:0007669"/>
    <property type="project" value="UniProtKB-KW"/>
</dbReference>
<dbReference type="GO" id="GO:0016740">
    <property type="term" value="F:transferase activity"/>
    <property type="evidence" value="ECO:0007669"/>
    <property type="project" value="UniProtKB-KW"/>
</dbReference>
<evidence type="ECO:0000256" key="3">
    <source>
        <dbReference type="ARBA" id="ARBA00022679"/>
    </source>
</evidence>
<evidence type="ECO:0000256" key="1">
    <source>
        <dbReference type="ARBA" id="ARBA00022448"/>
    </source>
</evidence>
<sequence length="105" mass="11414">MEGTELVAFNIIASVGTARSNYIGAIDAAAEGNFDEAEKLIKEGQEAFTQGHDAHAKLLTKTAQGEKVEMDLLLTHAEDQLMSAEAFGILAERFVTLYKKLAEKK</sequence>
<dbReference type="PIRSF" id="PIRSF000699">
    <property type="entry name" value="PTS_IILac_III"/>
    <property type="match status" value="1"/>
</dbReference>
<accession>A0AB35U9B8</accession>
<dbReference type="InterPro" id="IPR036542">
    <property type="entry name" value="PTS_IIA_lac/cel_sf"/>
</dbReference>
<dbReference type="RefSeq" id="WP_108774807.1">
    <property type="nucleotide sequence ID" value="NZ_JALBUR010000028.1"/>
</dbReference>
<dbReference type="PANTHER" id="PTHR34382">
    <property type="entry name" value="PTS SYSTEM N,N'-DIACETYLCHITOBIOSE-SPECIFIC EIIA COMPONENT"/>
    <property type="match status" value="1"/>
</dbReference>
<evidence type="ECO:0000256" key="2">
    <source>
        <dbReference type="ARBA" id="ARBA00022597"/>
    </source>
</evidence>
<evidence type="ECO:0000256" key="4">
    <source>
        <dbReference type="ARBA" id="ARBA00022683"/>
    </source>
</evidence>